<sequence>MYLGIVKSNLHSSFHYSEVYFLSFMVVGGNLFSAFQLQVYKHEFLVVNHLT</sequence>
<protein>
    <submittedName>
        <fullName evidence="2">Uncharacterized protein</fullName>
    </submittedName>
</protein>
<keyword evidence="3" id="KW-1185">Reference proteome</keyword>
<gene>
    <name evidence="2" type="ORF">PORUE0001_0778</name>
</gene>
<keyword evidence="1" id="KW-1133">Transmembrane helix</keyword>
<feature type="transmembrane region" description="Helical" evidence="1">
    <location>
        <begin position="20"/>
        <end position="40"/>
    </location>
</feature>
<dbReference type="STRING" id="596327.PORUE0001_0778"/>
<evidence type="ECO:0000313" key="2">
    <source>
        <dbReference type="EMBL" id="EEK17165.1"/>
    </source>
</evidence>
<evidence type="ECO:0000256" key="1">
    <source>
        <dbReference type="SAM" id="Phobius"/>
    </source>
</evidence>
<name>C2MAS9_9PORP</name>
<proteinExistence type="predicted"/>
<accession>C2MAS9</accession>
<organism evidence="2 3">
    <name type="scientific">Porphyromonas uenonis 60-3</name>
    <dbReference type="NCBI Taxonomy" id="596327"/>
    <lineage>
        <taxon>Bacteria</taxon>
        <taxon>Pseudomonadati</taxon>
        <taxon>Bacteroidota</taxon>
        <taxon>Bacteroidia</taxon>
        <taxon>Bacteroidales</taxon>
        <taxon>Porphyromonadaceae</taxon>
        <taxon>Porphyromonas</taxon>
    </lineage>
</organism>
<keyword evidence="1" id="KW-0472">Membrane</keyword>
<comment type="caution">
    <text evidence="2">The sequence shown here is derived from an EMBL/GenBank/DDBJ whole genome shotgun (WGS) entry which is preliminary data.</text>
</comment>
<dbReference type="Proteomes" id="UP000003303">
    <property type="component" value="Unassembled WGS sequence"/>
</dbReference>
<dbReference type="EMBL" id="ACLR01000116">
    <property type="protein sequence ID" value="EEK17165.1"/>
    <property type="molecule type" value="Genomic_DNA"/>
</dbReference>
<reference evidence="2 3" key="1">
    <citation type="submission" date="2009-04" db="EMBL/GenBank/DDBJ databases">
        <authorList>
            <person name="Sebastian Y."/>
            <person name="Madupu R."/>
            <person name="Durkin A.S."/>
            <person name="Torralba M."/>
            <person name="Methe B."/>
            <person name="Sutton G.G."/>
            <person name="Strausberg R.L."/>
            <person name="Nelson K.E."/>
        </authorList>
    </citation>
    <scope>NUCLEOTIDE SEQUENCE [LARGE SCALE GENOMIC DNA]</scope>
    <source>
        <strain evidence="2 3">60-3</strain>
    </source>
</reference>
<evidence type="ECO:0000313" key="3">
    <source>
        <dbReference type="Proteomes" id="UP000003303"/>
    </source>
</evidence>
<dbReference type="AlphaFoldDB" id="C2MAS9"/>
<keyword evidence="1" id="KW-0812">Transmembrane</keyword>